<feature type="transmembrane region" description="Helical" evidence="8">
    <location>
        <begin position="331"/>
        <end position="351"/>
    </location>
</feature>
<keyword evidence="11" id="KW-1185">Reference proteome</keyword>
<dbReference type="PANTHER" id="PTHR48022:SF83">
    <property type="entry name" value="MAJOR FACILITATOR SUPERFAMILY (MFS) PROFILE DOMAIN-CONTAINING PROTEIN"/>
    <property type="match status" value="1"/>
</dbReference>
<proteinExistence type="inferred from homology"/>
<evidence type="ECO:0000256" key="6">
    <source>
        <dbReference type="ARBA" id="ARBA00023136"/>
    </source>
</evidence>
<dbReference type="PROSITE" id="PS50850">
    <property type="entry name" value="MFS"/>
    <property type="match status" value="1"/>
</dbReference>
<accession>A0A0N0RTR4</accession>
<dbReference type="InterPro" id="IPR020846">
    <property type="entry name" value="MFS_dom"/>
</dbReference>
<evidence type="ECO:0000256" key="3">
    <source>
        <dbReference type="ARBA" id="ARBA00022448"/>
    </source>
</evidence>
<reference evidence="10 11" key="1">
    <citation type="submission" date="2015-07" db="EMBL/GenBank/DDBJ databases">
        <title>The genome of the fungus Escovopsis weberi, a specialized disease agent of ant agriculture.</title>
        <authorList>
            <person name="de Man T.J."/>
            <person name="Stajich J.E."/>
            <person name="Kubicek C.P."/>
            <person name="Chenthamara K."/>
            <person name="Atanasova L."/>
            <person name="Druzhinina I.S."/>
            <person name="Birnbaum S."/>
            <person name="Barribeau S.M."/>
            <person name="Teiling C."/>
            <person name="Suen G."/>
            <person name="Currie C."/>
            <person name="Gerardo N.M."/>
        </authorList>
    </citation>
    <scope>NUCLEOTIDE SEQUENCE [LARGE SCALE GENOMIC DNA]</scope>
</reference>
<dbReference type="InterPro" id="IPR050360">
    <property type="entry name" value="MFS_Sugar_Transporters"/>
</dbReference>
<comment type="caution">
    <text evidence="10">The sequence shown here is derived from an EMBL/GenBank/DDBJ whole genome shotgun (WGS) entry which is preliminary data.</text>
</comment>
<comment type="similarity">
    <text evidence="2 7">Belongs to the major facilitator superfamily. Sugar transporter (TC 2.A.1.1) family.</text>
</comment>
<keyword evidence="3 7" id="KW-0813">Transport</keyword>
<dbReference type="GO" id="GO:0005351">
    <property type="term" value="F:carbohydrate:proton symporter activity"/>
    <property type="evidence" value="ECO:0007669"/>
    <property type="project" value="TreeGrafter"/>
</dbReference>
<keyword evidence="4 8" id="KW-0812">Transmembrane</keyword>
<gene>
    <name evidence="10" type="ORF">ESCO_004127</name>
</gene>
<name>A0A0N0RTR4_ESCWE</name>
<dbReference type="InterPro" id="IPR005828">
    <property type="entry name" value="MFS_sugar_transport-like"/>
</dbReference>
<evidence type="ECO:0000256" key="8">
    <source>
        <dbReference type="SAM" id="Phobius"/>
    </source>
</evidence>
<dbReference type="PROSITE" id="PS00217">
    <property type="entry name" value="SUGAR_TRANSPORT_2"/>
    <property type="match status" value="1"/>
</dbReference>
<keyword evidence="5 8" id="KW-1133">Transmembrane helix</keyword>
<protein>
    <submittedName>
        <fullName evidence="10">Maltose permease MAL61</fullName>
    </submittedName>
</protein>
<dbReference type="InterPro" id="IPR003663">
    <property type="entry name" value="Sugar/inositol_transpt"/>
</dbReference>
<dbReference type="NCBIfam" id="TIGR00879">
    <property type="entry name" value="SP"/>
    <property type="match status" value="1"/>
</dbReference>
<feature type="transmembrane region" description="Helical" evidence="8">
    <location>
        <begin position="456"/>
        <end position="473"/>
    </location>
</feature>
<dbReference type="FunFam" id="1.20.1250.20:FF:000078">
    <property type="entry name" value="MFS maltose transporter, putative"/>
    <property type="match status" value="1"/>
</dbReference>
<dbReference type="Gene3D" id="1.20.1250.20">
    <property type="entry name" value="MFS general substrate transporter like domains"/>
    <property type="match status" value="1"/>
</dbReference>
<evidence type="ECO:0000259" key="9">
    <source>
        <dbReference type="PROSITE" id="PS50850"/>
    </source>
</evidence>
<keyword evidence="6 8" id="KW-0472">Membrane</keyword>
<organism evidence="10 11">
    <name type="scientific">Escovopsis weberi</name>
    <dbReference type="NCBI Taxonomy" id="150374"/>
    <lineage>
        <taxon>Eukaryota</taxon>
        <taxon>Fungi</taxon>
        <taxon>Dikarya</taxon>
        <taxon>Ascomycota</taxon>
        <taxon>Pezizomycotina</taxon>
        <taxon>Sordariomycetes</taxon>
        <taxon>Hypocreomycetidae</taxon>
        <taxon>Hypocreales</taxon>
        <taxon>Hypocreaceae</taxon>
        <taxon>Escovopsis</taxon>
    </lineage>
</organism>
<dbReference type="SUPFAM" id="SSF103473">
    <property type="entry name" value="MFS general substrate transporter"/>
    <property type="match status" value="1"/>
</dbReference>
<dbReference type="Pfam" id="PF00083">
    <property type="entry name" value="Sugar_tr"/>
    <property type="match status" value="1"/>
</dbReference>
<feature type="transmembrane region" description="Helical" evidence="8">
    <location>
        <begin position="113"/>
        <end position="132"/>
    </location>
</feature>
<evidence type="ECO:0000256" key="5">
    <source>
        <dbReference type="ARBA" id="ARBA00022989"/>
    </source>
</evidence>
<dbReference type="PANTHER" id="PTHR48022">
    <property type="entry name" value="PLASTIDIC GLUCOSE TRANSPORTER 4"/>
    <property type="match status" value="1"/>
</dbReference>
<evidence type="ECO:0000313" key="11">
    <source>
        <dbReference type="Proteomes" id="UP000053831"/>
    </source>
</evidence>
<feature type="transmembrane region" description="Helical" evidence="8">
    <location>
        <begin position="171"/>
        <end position="195"/>
    </location>
</feature>
<evidence type="ECO:0000256" key="1">
    <source>
        <dbReference type="ARBA" id="ARBA00004141"/>
    </source>
</evidence>
<evidence type="ECO:0000256" key="7">
    <source>
        <dbReference type="RuleBase" id="RU003346"/>
    </source>
</evidence>
<feature type="transmembrane region" description="Helical" evidence="8">
    <location>
        <begin position="357"/>
        <end position="377"/>
    </location>
</feature>
<feature type="domain" description="Major facilitator superfamily (MFS) profile" evidence="9">
    <location>
        <begin position="36"/>
        <end position="479"/>
    </location>
</feature>
<sequence length="530" mass="58514">MANPSLAEDSVARAYQDESAMTVGEAIHRYPTSIFWALAMSFTIVMVGYDTILMGSLMAYPSFVEKYGTYHPELGRYVISGPWQVGLTVTSSCSGIIGLLCSGFLTERFGHRVVTMGALTFLAGFIFIPFFAPNIHALIAGQFLLGMPWGIFTIMGTAYSSEICPTALRGYLTSFSNLCWVIGQFIVAGILQGLVDTNTQWAFRIPFAVEWVFPVPLLLIALLAPDSPWWLVRRGRLEDAKASLRRLSSGLTDEELEKKILMMHHTNQLEQQVQANVSFLDCFRGVNLRRTEISCLTLSSQSLIGQALAYNATYFFVQAGLSPSNAYKMNLADMGIAFAATMFSWVLMSWFGRRTLIVFGSSMLTLVLLLIGVLSFAEDHNAAKWGQSGLALVWIAIYSATIGPQTFALASEVSATRLRSQTLSITGIVYSAVNIVDNTVEPYLINPTEGNLKGKAAFVWFGVGVLVTIWGFFRIPETKGRTFAELDVLFENKVPAWRFSSEKVDVLTEVVEDRRVRDSSGTSRDLHGVV</sequence>
<dbReference type="InterPro" id="IPR036259">
    <property type="entry name" value="MFS_trans_sf"/>
</dbReference>
<feature type="transmembrane region" description="Helical" evidence="8">
    <location>
        <begin position="389"/>
        <end position="410"/>
    </location>
</feature>
<evidence type="ECO:0000313" key="10">
    <source>
        <dbReference type="EMBL" id="KOS20795.1"/>
    </source>
</evidence>
<dbReference type="InterPro" id="IPR005829">
    <property type="entry name" value="Sugar_transporter_CS"/>
</dbReference>
<dbReference type="GO" id="GO:0016020">
    <property type="term" value="C:membrane"/>
    <property type="evidence" value="ECO:0007669"/>
    <property type="project" value="UniProtKB-SubCell"/>
</dbReference>
<feature type="transmembrane region" description="Helical" evidence="8">
    <location>
        <begin position="138"/>
        <end position="159"/>
    </location>
</feature>
<feature type="transmembrane region" description="Helical" evidence="8">
    <location>
        <begin position="201"/>
        <end position="224"/>
    </location>
</feature>
<feature type="transmembrane region" description="Helical" evidence="8">
    <location>
        <begin position="34"/>
        <end position="63"/>
    </location>
</feature>
<dbReference type="AlphaFoldDB" id="A0A0N0RTR4"/>
<dbReference type="OrthoDB" id="6612291at2759"/>
<dbReference type="EMBL" id="LGSR01000013">
    <property type="protein sequence ID" value="KOS20795.1"/>
    <property type="molecule type" value="Genomic_DNA"/>
</dbReference>
<feature type="transmembrane region" description="Helical" evidence="8">
    <location>
        <begin position="83"/>
        <end position="106"/>
    </location>
</feature>
<evidence type="ECO:0000256" key="4">
    <source>
        <dbReference type="ARBA" id="ARBA00022692"/>
    </source>
</evidence>
<dbReference type="Proteomes" id="UP000053831">
    <property type="component" value="Unassembled WGS sequence"/>
</dbReference>
<comment type="subcellular location">
    <subcellularLocation>
        <location evidence="1">Membrane</location>
        <topology evidence="1">Multi-pass membrane protein</topology>
    </subcellularLocation>
</comment>
<evidence type="ECO:0000256" key="2">
    <source>
        <dbReference type="ARBA" id="ARBA00010992"/>
    </source>
</evidence>